<evidence type="ECO:0000313" key="8">
    <source>
        <dbReference type="EMBL" id="WOJ88643.1"/>
    </source>
</evidence>
<evidence type="ECO:0000256" key="7">
    <source>
        <dbReference type="HAMAP-Rule" id="MF_00415"/>
    </source>
</evidence>
<dbReference type="HAMAP" id="MF_00415">
    <property type="entry name" value="FlgH"/>
    <property type="match status" value="1"/>
</dbReference>
<keyword evidence="9" id="KW-1185">Reference proteome</keyword>
<dbReference type="PANTHER" id="PTHR34933">
    <property type="entry name" value="FLAGELLAR L-RING PROTEIN"/>
    <property type="match status" value="1"/>
</dbReference>
<dbReference type="Pfam" id="PF02107">
    <property type="entry name" value="FlgH"/>
    <property type="match status" value="1"/>
</dbReference>
<keyword evidence="8" id="KW-0969">Cilium</keyword>
<accession>A0ABZ0HQ15</accession>
<comment type="subcellular location">
    <subcellularLocation>
        <location evidence="7">Cell outer membrane</location>
        <topology evidence="7">Lipid-anchor</topology>
    </subcellularLocation>
    <subcellularLocation>
        <location evidence="7">Bacterial flagellum basal body</location>
    </subcellularLocation>
</comment>
<evidence type="ECO:0000256" key="4">
    <source>
        <dbReference type="ARBA" id="ARBA00023136"/>
    </source>
</evidence>
<dbReference type="InterPro" id="IPR000527">
    <property type="entry name" value="Flag_Lring"/>
</dbReference>
<protein>
    <recommendedName>
        <fullName evidence="7">Flagellar L-ring protein</fullName>
    </recommendedName>
    <alternativeName>
        <fullName evidence="7">Basal body L-ring protein</fullName>
    </alternativeName>
</protein>
<sequence>MRYAVVLFLAGSVGGCAGYIQDIGKEPVMSPVGTGLVADVQPSASAVFLQTEKPRAQTIWNGNRADIFSDPRAAKIGDVVTVNIAINDSATFGNATDRSLNAQVNAAFDYKLGVNKNTFELNPQFTSSALSSTQGQGSIDRSEKIQLSVAAVVTDVLPNGNLIVSGSQEVRVNFELRLLNVAGIVRPRDISKDNTISYDKVAEARISYGGRGRIMEVQQPAIGQQIYDWFKPL</sequence>
<dbReference type="PRINTS" id="PR01008">
    <property type="entry name" value="FLGLRINGFLGH"/>
</dbReference>
<name>A0ABZ0HQ15_9HYPH</name>
<keyword evidence="7" id="KW-0449">Lipoprotein</keyword>
<dbReference type="NCBIfam" id="NF001305">
    <property type="entry name" value="PRK00249.1-5"/>
    <property type="match status" value="1"/>
</dbReference>
<dbReference type="Proteomes" id="UP001626536">
    <property type="component" value="Chromosome"/>
</dbReference>
<dbReference type="EMBL" id="CP136862">
    <property type="protein sequence ID" value="WOJ88643.1"/>
    <property type="molecule type" value="Genomic_DNA"/>
</dbReference>
<comment type="subunit">
    <text evidence="7">The basal body constitutes a major portion of the flagellar organelle and consists of four rings (L,P,S, and M) mounted on a central rod.</text>
</comment>
<evidence type="ECO:0000256" key="6">
    <source>
        <dbReference type="ARBA" id="ARBA00023237"/>
    </source>
</evidence>
<reference evidence="8 9" key="1">
    <citation type="submission" date="2023-10" db="EMBL/GenBank/DDBJ databases">
        <title>Novel methanotroph of the genus Methylocapsa from a subarctic wetland.</title>
        <authorList>
            <person name="Belova S.E."/>
            <person name="Oshkin I.Y."/>
            <person name="Miroshnikov K."/>
            <person name="Dedysh S.N."/>
        </authorList>
    </citation>
    <scope>NUCLEOTIDE SEQUENCE [LARGE SCALE GENOMIC DNA]</scope>
    <source>
        <strain evidence="8 9">RX1</strain>
    </source>
</reference>
<keyword evidence="6 7" id="KW-0998">Cell outer membrane</keyword>
<comment type="similarity">
    <text evidence="2 7">Belongs to the FlgH family.</text>
</comment>
<keyword evidence="5 7" id="KW-0975">Bacterial flagellum</keyword>
<evidence type="ECO:0000313" key="9">
    <source>
        <dbReference type="Proteomes" id="UP001626536"/>
    </source>
</evidence>
<evidence type="ECO:0000256" key="1">
    <source>
        <dbReference type="ARBA" id="ARBA00002591"/>
    </source>
</evidence>
<gene>
    <name evidence="7 8" type="primary">flgH</name>
    <name evidence="8" type="ORF">RZS28_12560</name>
</gene>
<proteinExistence type="inferred from homology"/>
<keyword evidence="8" id="KW-0966">Cell projection</keyword>
<dbReference type="RefSeq" id="WP_407338082.1">
    <property type="nucleotide sequence ID" value="NZ_CP136862.1"/>
</dbReference>
<organism evidence="8 9">
    <name type="scientific">Methylocapsa polymorpha</name>
    <dbReference type="NCBI Taxonomy" id="3080828"/>
    <lineage>
        <taxon>Bacteria</taxon>
        <taxon>Pseudomonadati</taxon>
        <taxon>Pseudomonadota</taxon>
        <taxon>Alphaproteobacteria</taxon>
        <taxon>Hyphomicrobiales</taxon>
        <taxon>Beijerinckiaceae</taxon>
        <taxon>Methylocapsa</taxon>
    </lineage>
</organism>
<keyword evidence="4 7" id="KW-0472">Membrane</keyword>
<dbReference type="PANTHER" id="PTHR34933:SF1">
    <property type="entry name" value="FLAGELLAR L-RING PROTEIN"/>
    <property type="match status" value="1"/>
</dbReference>
<keyword evidence="8" id="KW-0282">Flagellum</keyword>
<evidence type="ECO:0000256" key="5">
    <source>
        <dbReference type="ARBA" id="ARBA00023143"/>
    </source>
</evidence>
<dbReference type="PROSITE" id="PS51257">
    <property type="entry name" value="PROKAR_LIPOPROTEIN"/>
    <property type="match status" value="1"/>
</dbReference>
<evidence type="ECO:0000256" key="3">
    <source>
        <dbReference type="ARBA" id="ARBA00022729"/>
    </source>
</evidence>
<evidence type="ECO:0000256" key="2">
    <source>
        <dbReference type="ARBA" id="ARBA00006929"/>
    </source>
</evidence>
<comment type="function">
    <text evidence="1 7">Assembles around the rod to form the L-ring and probably protects the motor/basal body from shearing forces during rotation.</text>
</comment>
<keyword evidence="3 7" id="KW-0732">Signal</keyword>